<dbReference type="InterPro" id="IPR034003">
    <property type="entry name" value="ABCG_PDR_2"/>
</dbReference>
<keyword evidence="4 9" id="KW-0812">Transmembrane</keyword>
<evidence type="ECO:0000256" key="7">
    <source>
        <dbReference type="ARBA" id="ARBA00022989"/>
    </source>
</evidence>
<dbReference type="PROSITE" id="PS50893">
    <property type="entry name" value="ABC_TRANSPORTER_2"/>
    <property type="match status" value="1"/>
</dbReference>
<evidence type="ECO:0000313" key="11">
    <source>
        <dbReference type="EMBL" id="KAG0287769.1"/>
    </source>
</evidence>
<evidence type="ECO:0000256" key="6">
    <source>
        <dbReference type="ARBA" id="ARBA00022840"/>
    </source>
</evidence>
<dbReference type="Gene3D" id="3.40.50.300">
    <property type="entry name" value="P-loop containing nucleotide triphosphate hydrolases"/>
    <property type="match status" value="1"/>
</dbReference>
<dbReference type="Pfam" id="PF00005">
    <property type="entry name" value="ABC_tran"/>
    <property type="match status" value="1"/>
</dbReference>
<evidence type="ECO:0000259" key="10">
    <source>
        <dbReference type="PROSITE" id="PS50893"/>
    </source>
</evidence>
<dbReference type="FunFam" id="3.40.50.300:FF:000054">
    <property type="entry name" value="ABC multidrug transporter atrF"/>
    <property type="match status" value="1"/>
</dbReference>
<dbReference type="GO" id="GO:0016020">
    <property type="term" value="C:membrane"/>
    <property type="evidence" value="ECO:0007669"/>
    <property type="project" value="UniProtKB-SubCell"/>
</dbReference>
<keyword evidence="7 9" id="KW-1133">Transmembrane helix</keyword>
<dbReference type="InterPro" id="IPR027417">
    <property type="entry name" value="P-loop_NTPase"/>
</dbReference>
<organism evidence="11 12">
    <name type="scientific">Linnemannia gamsii</name>
    <dbReference type="NCBI Taxonomy" id="64522"/>
    <lineage>
        <taxon>Eukaryota</taxon>
        <taxon>Fungi</taxon>
        <taxon>Fungi incertae sedis</taxon>
        <taxon>Mucoromycota</taxon>
        <taxon>Mortierellomycotina</taxon>
        <taxon>Mortierellomycetes</taxon>
        <taxon>Mortierellales</taxon>
        <taxon>Mortierellaceae</taxon>
        <taxon>Linnemannia</taxon>
    </lineage>
</organism>
<evidence type="ECO:0000256" key="5">
    <source>
        <dbReference type="ARBA" id="ARBA00022741"/>
    </source>
</evidence>
<dbReference type="Proteomes" id="UP000823405">
    <property type="component" value="Unassembled WGS sequence"/>
</dbReference>
<feature type="domain" description="ABC transporter" evidence="10">
    <location>
        <begin position="320"/>
        <end position="567"/>
    </location>
</feature>
<dbReference type="SMART" id="SM00382">
    <property type="entry name" value="AAA"/>
    <property type="match status" value="1"/>
</dbReference>
<dbReference type="InterPro" id="IPR003439">
    <property type="entry name" value="ABC_transporter-like_ATP-bd"/>
</dbReference>
<dbReference type="Pfam" id="PF01061">
    <property type="entry name" value="ABC2_membrane"/>
    <property type="match status" value="2"/>
</dbReference>
<proteinExistence type="inferred from homology"/>
<evidence type="ECO:0000256" key="2">
    <source>
        <dbReference type="ARBA" id="ARBA00006012"/>
    </source>
</evidence>
<dbReference type="InterPro" id="IPR043926">
    <property type="entry name" value="ABCG_dom"/>
</dbReference>
<evidence type="ECO:0000256" key="1">
    <source>
        <dbReference type="ARBA" id="ARBA00004141"/>
    </source>
</evidence>
<keyword evidence="3" id="KW-0813">Transport</keyword>
<feature type="transmembrane region" description="Helical" evidence="9">
    <location>
        <begin position="658"/>
        <end position="679"/>
    </location>
</feature>
<evidence type="ECO:0000256" key="8">
    <source>
        <dbReference type="ARBA" id="ARBA00023136"/>
    </source>
</evidence>
<keyword evidence="5" id="KW-0547">Nucleotide-binding</keyword>
<evidence type="ECO:0000256" key="9">
    <source>
        <dbReference type="SAM" id="Phobius"/>
    </source>
</evidence>
<feature type="transmembrane region" description="Helical" evidence="9">
    <location>
        <begin position="127"/>
        <end position="153"/>
    </location>
</feature>
<gene>
    <name evidence="11" type="ORF">BGZ97_007016</name>
</gene>
<comment type="subcellular location">
    <subcellularLocation>
        <location evidence="1">Membrane</location>
        <topology evidence="1">Multi-pass membrane protein</topology>
    </subcellularLocation>
</comment>
<dbReference type="OrthoDB" id="2263899at2759"/>
<evidence type="ECO:0000313" key="12">
    <source>
        <dbReference type="Proteomes" id="UP000823405"/>
    </source>
</evidence>
<sequence>MVLARRIISSIPTTPEQSEALYKQSTIYEDLVWKMQKYEAQMMTNSSDDFKEATLQNKQEHVSSRNPYTITYWDQIWAMTVRQVQMTKGNYTSLISRYVTAELPQVFQGRPVLYKLKHYAMYRPSSFGLAQIVVDIPIILVQNLLFSVVLYFLAGNPLAYAFKALMSNEMSGLRFSCDGLFLIPNGPGYTELNYQVCTLAGAKPGRDYVDGPDYLYTSFRYRVSEMWLDVLGVFFFWILFSVLAVWAMDIKEFGKGGFSTNVFERPNRTSARVTAGVPVEPDVEQAQVLNTYPSTDASVAGDNILSEGVIKDNLVKGSTLTWEDIDYFVSYSADPSGKKQLLTKVAGIVKPGTMTALMGSTGSGKTTLLDVLAQRKSIGTVTGQIEVDGLPLRRDFQRTTGYCEQVDMQVPESTVREALQFSARLRQPAEVSETEKDANVEEIIRVLELENIADAIIGTTESGIGISVEERKRVNIGAELVAKPKLLFLDEPTSGLDAQASYSIIRFMRKLANQGQAILCTVHQPSSQLFAYFDDLLLLANDGCTVFFGELGPDATGLLNYFEKNGAPTCAADANPAEYMLDVVNARRTGLNWPEIWNRSPERVQLLEEIQKTRTVLSSCGVHDSSVELEYATNTLTQFKYVFSRMSKTFWRLPGYNFGRLGMLVMFALLNAFTFYRLGDSIADLQSRVFVAFQVLANAVQPRFMLEREWFLRETASKYYSWRPFALTVAFIELPVLLFAATVFFCILYWTVGFTTDSVSTFYSYLMLVILFFFSITLGQMIASWTPSLQIAAMFNTFAISTMNLFSGIVMPYAIMPKFWQSWLYWINPYHYIVEGLVTSQLNNLKVHCSDTEYSVFQPSSGQTCLQYASAFLERTGMGYLNNPNATAGCQY</sequence>
<dbReference type="SUPFAM" id="SSF52540">
    <property type="entry name" value="P-loop containing nucleoside triphosphate hydrolases"/>
    <property type="match status" value="1"/>
</dbReference>
<dbReference type="GO" id="GO:0016887">
    <property type="term" value="F:ATP hydrolysis activity"/>
    <property type="evidence" value="ECO:0007669"/>
    <property type="project" value="InterPro"/>
</dbReference>
<protein>
    <recommendedName>
        <fullName evidence="10">ABC transporter domain-containing protein</fullName>
    </recommendedName>
</protein>
<dbReference type="InterPro" id="IPR010929">
    <property type="entry name" value="PDR_CDR_ABC"/>
</dbReference>
<feature type="transmembrane region" description="Helical" evidence="9">
    <location>
        <begin position="762"/>
        <end position="783"/>
    </location>
</feature>
<dbReference type="GO" id="GO:0005524">
    <property type="term" value="F:ATP binding"/>
    <property type="evidence" value="ECO:0007669"/>
    <property type="project" value="UniProtKB-KW"/>
</dbReference>
<evidence type="ECO:0000256" key="4">
    <source>
        <dbReference type="ARBA" id="ARBA00022692"/>
    </source>
</evidence>
<dbReference type="CDD" id="cd03232">
    <property type="entry name" value="ABCG_PDR_domain2"/>
    <property type="match status" value="1"/>
</dbReference>
<dbReference type="AlphaFoldDB" id="A0A9P6QNI3"/>
<evidence type="ECO:0000256" key="3">
    <source>
        <dbReference type="ARBA" id="ARBA00022448"/>
    </source>
</evidence>
<comment type="caution">
    <text evidence="11">The sequence shown here is derived from an EMBL/GenBank/DDBJ whole genome shotgun (WGS) entry which is preliminary data.</text>
</comment>
<dbReference type="InterPro" id="IPR003593">
    <property type="entry name" value="AAA+_ATPase"/>
</dbReference>
<dbReference type="PANTHER" id="PTHR19241">
    <property type="entry name" value="ATP-BINDING CASSETTE TRANSPORTER"/>
    <property type="match status" value="1"/>
</dbReference>
<reference evidence="11" key="1">
    <citation type="journal article" date="2020" name="Fungal Divers.">
        <title>Resolving the Mortierellaceae phylogeny through synthesis of multi-gene phylogenetics and phylogenomics.</title>
        <authorList>
            <person name="Vandepol N."/>
            <person name="Liber J."/>
            <person name="Desiro A."/>
            <person name="Na H."/>
            <person name="Kennedy M."/>
            <person name="Barry K."/>
            <person name="Grigoriev I.V."/>
            <person name="Miller A.N."/>
            <person name="O'Donnell K."/>
            <person name="Stajich J.E."/>
            <person name="Bonito G."/>
        </authorList>
    </citation>
    <scope>NUCLEOTIDE SEQUENCE</scope>
    <source>
        <strain evidence="11">NVP60</strain>
    </source>
</reference>
<feature type="transmembrane region" description="Helical" evidence="9">
    <location>
        <begin position="725"/>
        <end position="750"/>
    </location>
</feature>
<feature type="non-terminal residue" evidence="11">
    <location>
        <position position="892"/>
    </location>
</feature>
<dbReference type="GO" id="GO:0140359">
    <property type="term" value="F:ABC-type transporter activity"/>
    <property type="evidence" value="ECO:0007669"/>
    <property type="project" value="InterPro"/>
</dbReference>
<keyword evidence="6" id="KW-0067">ATP-binding</keyword>
<accession>A0A9P6QNI3</accession>
<comment type="similarity">
    <text evidence="2">Belongs to the ABC transporter superfamily. ABCG family. PDR (TC 3.A.1.205) subfamily.</text>
</comment>
<keyword evidence="8 9" id="KW-0472">Membrane</keyword>
<dbReference type="Pfam" id="PF19055">
    <property type="entry name" value="ABC2_membrane_7"/>
    <property type="match status" value="1"/>
</dbReference>
<name>A0A9P6QNI3_9FUNG</name>
<feature type="transmembrane region" description="Helical" evidence="9">
    <location>
        <begin position="226"/>
        <end position="248"/>
    </location>
</feature>
<feature type="transmembrane region" description="Helical" evidence="9">
    <location>
        <begin position="795"/>
        <end position="815"/>
    </location>
</feature>
<dbReference type="Pfam" id="PF06422">
    <property type="entry name" value="PDR_CDR"/>
    <property type="match status" value="1"/>
</dbReference>
<dbReference type="InterPro" id="IPR013525">
    <property type="entry name" value="ABC2_TM"/>
</dbReference>
<dbReference type="EMBL" id="JAAAIN010003101">
    <property type="protein sequence ID" value="KAG0287769.1"/>
    <property type="molecule type" value="Genomic_DNA"/>
</dbReference>
<keyword evidence="12" id="KW-1185">Reference proteome</keyword>